<evidence type="ECO:0000313" key="2">
    <source>
        <dbReference type="EMBL" id="QIK74591.1"/>
    </source>
</evidence>
<evidence type="ECO:0008006" key="4">
    <source>
        <dbReference type="Google" id="ProtNLM"/>
    </source>
</evidence>
<dbReference type="Proteomes" id="UP000502035">
    <property type="component" value="Chromosome"/>
</dbReference>
<evidence type="ECO:0000313" key="3">
    <source>
        <dbReference type="Proteomes" id="UP000502035"/>
    </source>
</evidence>
<organism evidence="2 3">
    <name type="scientific">Nocardioides piscis</name>
    <dbReference type="NCBI Taxonomy" id="2714938"/>
    <lineage>
        <taxon>Bacteria</taxon>
        <taxon>Bacillati</taxon>
        <taxon>Actinomycetota</taxon>
        <taxon>Actinomycetes</taxon>
        <taxon>Propionibacteriales</taxon>
        <taxon>Nocardioidaceae</taxon>
        <taxon>Nocardioides</taxon>
    </lineage>
</organism>
<keyword evidence="3" id="KW-1185">Reference proteome</keyword>
<dbReference type="EMBL" id="CP049866">
    <property type="protein sequence ID" value="QIK74591.1"/>
    <property type="molecule type" value="Genomic_DNA"/>
</dbReference>
<feature type="region of interest" description="Disordered" evidence="1">
    <location>
        <begin position="1"/>
        <end position="26"/>
    </location>
</feature>
<feature type="region of interest" description="Disordered" evidence="1">
    <location>
        <begin position="391"/>
        <end position="417"/>
    </location>
</feature>
<reference evidence="2 3" key="1">
    <citation type="submission" date="2020-03" db="EMBL/GenBank/DDBJ databases">
        <title>Nocardioides sp. nov., isolated from fish.</title>
        <authorList>
            <person name="Hyun D.-W."/>
            <person name="Bae J.-W."/>
        </authorList>
    </citation>
    <scope>NUCLEOTIDE SEQUENCE [LARGE SCALE GENOMIC DNA]</scope>
    <source>
        <strain evidence="2 3">HDW12A</strain>
    </source>
</reference>
<accession>A0A6G7YD69</accession>
<name>A0A6G7YD69_9ACTN</name>
<sequence>MAQPPSPQDTAQTVLPGAGTAGDESSDRAFLEAAAAELGVRRRAEVAELVRAAQWALRNGHPRRERDPMSTPGGDGTPSVRDHAIPELAMVRETHPASTRALMADALDLMHRLPRTWAVVVAGDCEPWVARKVAVISRGVLLDAIDIVDRAVARVIAGHAPATVLELARAKVIEADPETHAGEQEISRHKRYVAISRADEFGYRHVIARVTAGDGAWIDAMVDRVADILTLTHGHDHNRDELRSLAMGWLARPVDLLKLLIDHTDPNPGEQPAWAPDHLADTVDRLCALPARRLAALRGRGQLFVHLTDTALRSGRGVARIEGVGPIDVAQLAQVLGHCDLTVTPVLDLADRPRVDAYEHPERLKDHVWALTGGDVFPFSPRTATRDRVDFDHSTPYDVQGPPGQTGPHNSGPLRRRHHRWKTHGGYRCRVVGPGRHLWQTPNHLTYLIDQHGTHRLEDDDADIMLSAPDGVEIYLSKLTLSAEHYAS</sequence>
<dbReference type="AlphaFoldDB" id="A0A6G7YD69"/>
<evidence type="ECO:0000256" key="1">
    <source>
        <dbReference type="SAM" id="MobiDB-lite"/>
    </source>
</evidence>
<dbReference type="RefSeq" id="WP_166314846.1">
    <property type="nucleotide sequence ID" value="NZ_CP049866.1"/>
</dbReference>
<proteinExistence type="predicted"/>
<dbReference type="KEGG" id="npi:G7071_03235"/>
<gene>
    <name evidence="2" type="ORF">G7071_03235</name>
</gene>
<protein>
    <recommendedName>
        <fullName evidence="4">DUF222 domain-containing protein</fullName>
    </recommendedName>
</protein>
<feature type="region of interest" description="Disordered" evidence="1">
    <location>
        <begin position="60"/>
        <end position="80"/>
    </location>
</feature>